<dbReference type="SUPFAM" id="SSF54001">
    <property type="entry name" value="Cysteine proteinases"/>
    <property type="match status" value="2"/>
</dbReference>
<dbReference type="PANTHER" id="PTHR24006:SF827">
    <property type="entry name" value="UBIQUITIN CARBOXYL-TERMINAL HYDROLASE 34"/>
    <property type="match status" value="1"/>
</dbReference>
<dbReference type="InterPro" id="IPR038765">
    <property type="entry name" value="Papain-like_cys_pep_sf"/>
</dbReference>
<feature type="compositionally biased region" description="Polar residues" evidence="2">
    <location>
        <begin position="1435"/>
        <end position="1449"/>
    </location>
</feature>
<comment type="similarity">
    <text evidence="1">Belongs to the peptidase C19 family.</text>
</comment>
<feature type="region of interest" description="Disordered" evidence="2">
    <location>
        <begin position="1"/>
        <end position="129"/>
    </location>
</feature>
<gene>
    <name evidence="4" type="ORF">Agub_g15361</name>
</gene>
<feature type="region of interest" description="Disordered" evidence="2">
    <location>
        <begin position="1273"/>
        <end position="1316"/>
    </location>
</feature>
<protein>
    <recommendedName>
        <fullName evidence="3">USP domain-containing protein</fullName>
    </recommendedName>
</protein>
<keyword evidence="5" id="KW-1185">Reference proteome</keyword>
<feature type="region of interest" description="Disordered" evidence="2">
    <location>
        <begin position="1424"/>
        <end position="1465"/>
    </location>
</feature>
<evidence type="ECO:0000256" key="1">
    <source>
        <dbReference type="ARBA" id="ARBA00009085"/>
    </source>
</evidence>
<dbReference type="InterPro" id="IPR028889">
    <property type="entry name" value="USP"/>
</dbReference>
<dbReference type="Proteomes" id="UP001054857">
    <property type="component" value="Unassembled WGS sequence"/>
</dbReference>
<feature type="region of interest" description="Disordered" evidence="2">
    <location>
        <begin position="978"/>
        <end position="1082"/>
    </location>
</feature>
<dbReference type="Pfam" id="PF00443">
    <property type="entry name" value="UCH"/>
    <property type="match status" value="2"/>
</dbReference>
<feature type="compositionally biased region" description="Basic and acidic residues" evidence="2">
    <location>
        <begin position="979"/>
        <end position="992"/>
    </location>
</feature>
<feature type="compositionally biased region" description="Low complexity" evidence="2">
    <location>
        <begin position="649"/>
        <end position="658"/>
    </location>
</feature>
<dbReference type="PROSITE" id="PS00972">
    <property type="entry name" value="USP_1"/>
    <property type="match status" value="1"/>
</dbReference>
<proteinExistence type="inferred from homology"/>
<evidence type="ECO:0000313" key="5">
    <source>
        <dbReference type="Proteomes" id="UP001054857"/>
    </source>
</evidence>
<dbReference type="InterPro" id="IPR018200">
    <property type="entry name" value="USP_CS"/>
</dbReference>
<feature type="domain" description="USP" evidence="3">
    <location>
        <begin position="157"/>
        <end position="493"/>
    </location>
</feature>
<reference evidence="4 5" key="1">
    <citation type="journal article" date="2021" name="Sci. Rep.">
        <title>Genome sequencing of the multicellular alga Astrephomene provides insights into convergent evolution of germ-soma differentiation.</title>
        <authorList>
            <person name="Yamashita S."/>
            <person name="Yamamoto K."/>
            <person name="Matsuzaki R."/>
            <person name="Suzuki S."/>
            <person name="Yamaguchi H."/>
            <person name="Hirooka S."/>
            <person name="Minakuchi Y."/>
            <person name="Miyagishima S."/>
            <person name="Kawachi M."/>
            <person name="Toyoda A."/>
            <person name="Nozaki H."/>
        </authorList>
    </citation>
    <scope>NUCLEOTIDE SEQUENCE [LARGE SCALE GENOMIC DNA]</scope>
    <source>
        <strain evidence="4 5">NIES-4017</strain>
    </source>
</reference>
<dbReference type="GO" id="GO:0004843">
    <property type="term" value="F:cysteine-type deubiquitinase activity"/>
    <property type="evidence" value="ECO:0007669"/>
    <property type="project" value="InterPro"/>
</dbReference>
<feature type="compositionally biased region" description="Low complexity" evidence="2">
    <location>
        <begin position="1376"/>
        <end position="1392"/>
    </location>
</feature>
<feature type="compositionally biased region" description="Polar residues" evidence="2">
    <location>
        <begin position="565"/>
        <end position="594"/>
    </location>
</feature>
<feature type="compositionally biased region" description="Polar residues" evidence="2">
    <location>
        <begin position="888"/>
        <end position="899"/>
    </location>
</feature>
<dbReference type="SMART" id="SM00726">
    <property type="entry name" value="UIM"/>
    <property type="match status" value="3"/>
</dbReference>
<feature type="compositionally biased region" description="Polar residues" evidence="2">
    <location>
        <begin position="615"/>
        <end position="624"/>
    </location>
</feature>
<dbReference type="GO" id="GO:0005634">
    <property type="term" value="C:nucleus"/>
    <property type="evidence" value="ECO:0007669"/>
    <property type="project" value="TreeGrafter"/>
</dbReference>
<dbReference type="InterPro" id="IPR001394">
    <property type="entry name" value="Peptidase_C19_UCH"/>
</dbReference>
<dbReference type="CDD" id="cd02257">
    <property type="entry name" value="Peptidase_C19"/>
    <property type="match status" value="2"/>
</dbReference>
<dbReference type="PROSITE" id="PS00973">
    <property type="entry name" value="USP_2"/>
    <property type="match status" value="1"/>
</dbReference>
<dbReference type="PANTHER" id="PTHR24006">
    <property type="entry name" value="UBIQUITIN CARBOXYL-TERMINAL HYDROLASE"/>
    <property type="match status" value="1"/>
</dbReference>
<dbReference type="Gene3D" id="3.90.70.10">
    <property type="entry name" value="Cysteine proteinases"/>
    <property type="match status" value="2"/>
</dbReference>
<dbReference type="InterPro" id="IPR050164">
    <property type="entry name" value="Peptidase_C19"/>
</dbReference>
<dbReference type="InterPro" id="IPR003903">
    <property type="entry name" value="UIM_dom"/>
</dbReference>
<organism evidence="4 5">
    <name type="scientific">Astrephomene gubernaculifera</name>
    <dbReference type="NCBI Taxonomy" id="47775"/>
    <lineage>
        <taxon>Eukaryota</taxon>
        <taxon>Viridiplantae</taxon>
        <taxon>Chlorophyta</taxon>
        <taxon>core chlorophytes</taxon>
        <taxon>Chlorophyceae</taxon>
        <taxon>CS clade</taxon>
        <taxon>Chlamydomonadales</taxon>
        <taxon>Astrephomenaceae</taxon>
        <taxon>Astrephomene</taxon>
    </lineage>
</organism>
<dbReference type="PROSITE" id="PS50330">
    <property type="entry name" value="UIM"/>
    <property type="match status" value="2"/>
</dbReference>
<feature type="region of interest" description="Disordered" evidence="2">
    <location>
        <begin position="540"/>
        <end position="751"/>
    </location>
</feature>
<feature type="compositionally biased region" description="Gly residues" evidence="2">
    <location>
        <begin position="802"/>
        <end position="816"/>
    </location>
</feature>
<feature type="region of interest" description="Disordered" evidence="2">
    <location>
        <begin position="386"/>
        <end position="481"/>
    </location>
</feature>
<evidence type="ECO:0000256" key="2">
    <source>
        <dbReference type="SAM" id="MobiDB-lite"/>
    </source>
</evidence>
<feature type="region of interest" description="Disordered" evidence="2">
    <location>
        <begin position="1376"/>
        <end position="1405"/>
    </location>
</feature>
<sequence>MVDLQRIPAHGGRSQGARLLAAHKDKGGGGRLPGLAAGTPAYRGVASANPPPFSGTLVPPSPAVQGMPSRRDGSGSGRDSADAKGGGSPDPYELIVDDEEEERDRARPATTGKSLGLTVGKRTGGPMSGTEVKKQAQIHSLFSQQHKRIHASRLTPAGMVNLGNTCYLNSVVQVLLRMPSFTSDLLRPSLERLREHLPPAGVWSALLATLDKLRSASTSRLSFDSRKPAVEPAALRAAMGRRGRRWRSYAQQDAHEFLVELLEGLQSEVLGAEAAVTGCKRVRLSSTSCPVARNLGGCLVHTWTCSGCGRCSRSKEPFSCLSLQLPASGSVTLQDLVAEYLKDETIHKNCDGCSPAAAVAHTVQHRMWRLPRVLVVHIKRFMPLLQPPQPPQRASHPPHPELPGRQGEAAKLAAEAELAASDPEDSQTAKAAEGSAPGTHTRDDAGRHQPKAGPVPAGPGPGTCTPAPPQPAKAPASREASPQAPYLYAKLHTAVEVSASLDLSRHCDTGARAHVHLLEGLPPSALTRGTANAATVDATANADAASKPQVTPGGATLDTAGGASTCPSPSFQPNRSALQERTVQQPGRPQQLQHSRLGLTPGRPMGHCDPHESECGTSAMSTGHQADGEPTPHGGKAPPPLSAQRGRDQQQAQRAAGRQDADDADGGLFGFVRAQQDKPKVPRSCPARATTTPAVALGTPHGLWRPAGDEDSLEASQPTPVVQAASRRRQSNQTGNDEAGLQQQQPGSISRRPLCSASCLNTAEAVAAAMACSGRKGPKSLATGRFFGPGGGNPRSTPGESLAGGCGGGGGVGGGGDEQDRPRKRVCVDDLPGPSGGRRVPGTAAGTAQQAKMSPRLENLTEEEQLELALRLSLEDGALAAAAGAGGTSSDARGHNTGSAGKRHDQGLLTATAAGSSLPGSGAAPMLDLSVPTAAAGRGSVGLAAAAATPNKHRASASSDSAGDAMAVCGGGRHCAAWKPERESPPGRDRGHGSVCTAGEDDGDEQQVVELQDESPGGIGVGGGKAGRRSKAERRRDSRPPGSNAALSGASGSSGENDGDHDSDCVGTAPGASDGGATVERCRMDRRRIARKRRHLTYPAVEVPDYAESPAVPPIHCRRVDGGGDNVVQYVGDDEDDGTTAQSPITAGRQRYAGGGVRNAGTMADGRTEGPDEGDDAAGGGEAAAADDEEEMREVMRLSMETFAKEEAARKARHNSCGGGATTGVEDTWQKVLSLPDADQEAQEPLMQQTACDTRHAGGMDALAAVAGLCAQEHGSGAKGGPSSGAAGNQLGSVGRRRQASPRKTDAGPSAEVGAAGQEDFRFNFVTQGNGDGDDSAKGVIDLTSDCAGVDDEDAELNKAILLSLQEQEQQWMDVGSDDGANNAGGVDADAAAGGGSGSDGDNAKAAKPKVALIADSDCEEGAVEEAAEAGKTTIPATSGAAVTQQVEASPSERARLSGGGGSTSSVPLSQLARYRLHGVVRHKGLTPYSGHYVADALVVTEDRDHREQEMWFEHNDSVVSHVDFSRVREDAAKQGYMLFFVNAGTRAVVSPSMVAAAAEVPLPDDVTPGAAKSA</sequence>
<dbReference type="EMBL" id="BMAR01000070">
    <property type="protein sequence ID" value="GFR52754.1"/>
    <property type="molecule type" value="Genomic_DNA"/>
</dbReference>
<feature type="compositionally biased region" description="Acidic residues" evidence="2">
    <location>
        <begin position="999"/>
        <end position="1013"/>
    </location>
</feature>
<evidence type="ECO:0000259" key="3">
    <source>
        <dbReference type="PROSITE" id="PS50235"/>
    </source>
</evidence>
<feature type="compositionally biased region" description="Low complexity" evidence="2">
    <location>
        <begin position="1042"/>
        <end position="1055"/>
    </location>
</feature>
<feature type="compositionally biased region" description="Polar residues" evidence="2">
    <location>
        <begin position="731"/>
        <end position="748"/>
    </location>
</feature>
<feature type="region of interest" description="Disordered" evidence="2">
    <location>
        <begin position="884"/>
        <end position="904"/>
    </location>
</feature>
<dbReference type="GO" id="GO:0016579">
    <property type="term" value="P:protein deubiquitination"/>
    <property type="evidence" value="ECO:0007669"/>
    <property type="project" value="InterPro"/>
</dbReference>
<feature type="region of interest" description="Disordered" evidence="2">
    <location>
        <begin position="774"/>
        <end position="859"/>
    </location>
</feature>
<comment type="caution">
    <text evidence="4">The sequence shown here is derived from an EMBL/GenBank/DDBJ whole genome shotgun (WGS) entry which is preliminary data.</text>
</comment>
<feature type="region of interest" description="Disordered" evidence="2">
    <location>
        <begin position="1130"/>
        <end position="1192"/>
    </location>
</feature>
<dbReference type="GO" id="GO:0005829">
    <property type="term" value="C:cytosol"/>
    <property type="evidence" value="ECO:0007669"/>
    <property type="project" value="TreeGrafter"/>
</dbReference>
<name>A0AAD3E343_9CHLO</name>
<evidence type="ECO:0000313" key="4">
    <source>
        <dbReference type="EMBL" id="GFR52754.1"/>
    </source>
</evidence>
<accession>A0AAD3E343</accession>
<dbReference type="PROSITE" id="PS50235">
    <property type="entry name" value="USP_3"/>
    <property type="match status" value="1"/>
</dbReference>
<feature type="compositionally biased region" description="Low complexity" evidence="2">
    <location>
        <begin position="409"/>
        <end position="420"/>
    </location>
</feature>